<sequence length="198" mass="22669">MKKATTVDEYIDSKTEWIKELVLLRSILQKTELVECIKWGAPTYTIANKNVVGIGAFKSYVGIWFFNGALLSDPVKKLHNAQEGKTQAMRQLRFASINEIDEKMLLTYLNEAIENQKAGKQVKVNKRNDLEIPELLTEKLKGDLALNDSFKSLSPYKQKEYILHIAEAKREATKIKRLEKIVPMIKSGIGLHDKYRNC</sequence>
<gene>
    <name evidence="2" type="ORF">ELS83_17075</name>
</gene>
<dbReference type="RefSeq" id="WP_171596775.1">
    <property type="nucleotide sequence ID" value="NZ_RZNH01000035.1"/>
</dbReference>
<dbReference type="SUPFAM" id="SSF159888">
    <property type="entry name" value="YdhG-like"/>
    <property type="match status" value="1"/>
</dbReference>
<evidence type="ECO:0000313" key="3">
    <source>
        <dbReference type="Proteomes" id="UP000732105"/>
    </source>
</evidence>
<dbReference type="PIRSF" id="PIRSF021308">
    <property type="entry name" value="UCP021308"/>
    <property type="match status" value="1"/>
</dbReference>
<name>A0ABX1WZS4_9BACT</name>
<reference evidence="2 3" key="1">
    <citation type="submission" date="2018-12" db="EMBL/GenBank/DDBJ databases">
        <title>Marinifilum JC070 sp. nov., a marine bacterium isolated from Yongle Blue Hole in the South China Sea.</title>
        <authorList>
            <person name="Fu T."/>
        </authorList>
    </citation>
    <scope>NUCLEOTIDE SEQUENCE [LARGE SCALE GENOMIC DNA]</scope>
    <source>
        <strain evidence="2 3">JC070</strain>
    </source>
</reference>
<dbReference type="InterPro" id="IPR014922">
    <property type="entry name" value="YdhG-like"/>
</dbReference>
<evidence type="ECO:0000313" key="2">
    <source>
        <dbReference type="EMBL" id="NOU61517.1"/>
    </source>
</evidence>
<proteinExistence type="predicted"/>
<accession>A0ABX1WZS4</accession>
<keyword evidence="3" id="KW-1185">Reference proteome</keyword>
<dbReference type="EMBL" id="RZNH01000035">
    <property type="protein sequence ID" value="NOU61517.1"/>
    <property type="molecule type" value="Genomic_DNA"/>
</dbReference>
<dbReference type="Pfam" id="PF13376">
    <property type="entry name" value="OmdA"/>
    <property type="match status" value="1"/>
</dbReference>
<feature type="domain" description="YdhG-like" evidence="1">
    <location>
        <begin position="19"/>
        <end position="113"/>
    </location>
</feature>
<dbReference type="InterPro" id="IPR016786">
    <property type="entry name" value="YdeI_bac"/>
</dbReference>
<dbReference type="Proteomes" id="UP000732105">
    <property type="component" value="Unassembled WGS sequence"/>
</dbReference>
<dbReference type="Gene3D" id="3.90.1150.200">
    <property type="match status" value="1"/>
</dbReference>
<dbReference type="Pfam" id="PF08818">
    <property type="entry name" value="DUF1801"/>
    <property type="match status" value="1"/>
</dbReference>
<organism evidence="2 3">
    <name type="scientific">Marinifilum caeruleilacunae</name>
    <dbReference type="NCBI Taxonomy" id="2499076"/>
    <lineage>
        <taxon>Bacteria</taxon>
        <taxon>Pseudomonadati</taxon>
        <taxon>Bacteroidota</taxon>
        <taxon>Bacteroidia</taxon>
        <taxon>Marinilabiliales</taxon>
        <taxon>Marinifilaceae</taxon>
    </lineage>
</organism>
<comment type="caution">
    <text evidence="2">The sequence shown here is derived from an EMBL/GenBank/DDBJ whole genome shotgun (WGS) entry which is preliminary data.</text>
</comment>
<protein>
    <recommendedName>
        <fullName evidence="1">YdhG-like domain-containing protein</fullName>
    </recommendedName>
</protein>
<evidence type="ECO:0000259" key="1">
    <source>
        <dbReference type="Pfam" id="PF08818"/>
    </source>
</evidence>